<dbReference type="EMBL" id="ATBY01000001">
    <property type="protein sequence ID" value="EPD71107.1"/>
    <property type="molecule type" value="Genomic_DNA"/>
</dbReference>
<feature type="compositionally biased region" description="Polar residues" evidence="1">
    <location>
        <begin position="19"/>
        <end position="34"/>
    </location>
</feature>
<accession>S2ZM97</accession>
<dbReference type="STRING" id="1125779.HMPREF1219_00044"/>
<evidence type="ECO:0000313" key="3">
    <source>
        <dbReference type="Proteomes" id="UP000014408"/>
    </source>
</evidence>
<keyword evidence="3" id="KW-1185">Reference proteome</keyword>
<protein>
    <submittedName>
        <fullName evidence="2">Uncharacterized protein</fullName>
    </submittedName>
</protein>
<evidence type="ECO:0000313" key="2">
    <source>
        <dbReference type="EMBL" id="EPD71107.1"/>
    </source>
</evidence>
<dbReference type="eggNOG" id="ENOG5031PMI">
    <property type="taxonomic scope" value="Bacteria"/>
</dbReference>
<comment type="caution">
    <text evidence="2">The sequence shown here is derived from an EMBL/GenBank/DDBJ whole genome shotgun (WGS) entry which is preliminary data.</text>
</comment>
<dbReference type="Proteomes" id="UP000014408">
    <property type="component" value="Unassembled WGS sequence"/>
</dbReference>
<evidence type="ECO:0000256" key="1">
    <source>
        <dbReference type="SAM" id="MobiDB-lite"/>
    </source>
</evidence>
<name>S2ZM97_9CORY</name>
<proteinExistence type="predicted"/>
<reference evidence="2 3" key="1">
    <citation type="submission" date="2013-05" db="EMBL/GenBank/DDBJ databases">
        <title>The Genome Sequence of Corynebacterium pyruviciproducens 1773O (ATCC BAA-1742).</title>
        <authorList>
            <consortium name="The Broad Institute Genomics Platform"/>
            <person name="Earl A."/>
            <person name="Ward D."/>
            <person name="Feldgarden M."/>
            <person name="Gevers D."/>
            <person name="Tong J."/>
            <person name="Walker B."/>
            <person name="Young S."/>
            <person name="Zeng Q."/>
            <person name="Gargeya S."/>
            <person name="Fitzgerald M."/>
            <person name="Haas B."/>
            <person name="Abouelleil A."/>
            <person name="Allen A.W."/>
            <person name="Alvarado L."/>
            <person name="Arachchi H.M."/>
            <person name="Berlin A.M."/>
            <person name="Chapman S.B."/>
            <person name="Gainer-Dewar J."/>
            <person name="Goldberg J."/>
            <person name="Griggs A."/>
            <person name="Gujja S."/>
            <person name="Hansen M."/>
            <person name="Howarth C."/>
            <person name="Imamovic A."/>
            <person name="Ireland A."/>
            <person name="Larimer J."/>
            <person name="McCowan C."/>
            <person name="Murphy C."/>
            <person name="Pearson M."/>
            <person name="Poon T.W."/>
            <person name="Priest M."/>
            <person name="Roberts A."/>
            <person name="Saif S."/>
            <person name="Shea T."/>
            <person name="Sisk P."/>
            <person name="Sykes S."/>
            <person name="Wortman J."/>
            <person name="Nusbaum C."/>
            <person name="Birren B."/>
        </authorList>
    </citation>
    <scope>NUCLEOTIDE SEQUENCE [LARGE SCALE GENOMIC DNA]</scope>
    <source>
        <strain evidence="2 3">ATCC BAA-1742</strain>
    </source>
</reference>
<feature type="region of interest" description="Disordered" evidence="1">
    <location>
        <begin position="1"/>
        <end position="36"/>
    </location>
</feature>
<dbReference type="HOGENOM" id="CLU_851819_0_0_11"/>
<feature type="region of interest" description="Disordered" evidence="1">
    <location>
        <begin position="311"/>
        <end position="377"/>
    </location>
</feature>
<organism evidence="2 3">
    <name type="scientific">Corynebacterium pyruviciproducens ATCC BAA-1742</name>
    <dbReference type="NCBI Taxonomy" id="1125779"/>
    <lineage>
        <taxon>Bacteria</taxon>
        <taxon>Bacillati</taxon>
        <taxon>Actinomycetota</taxon>
        <taxon>Actinomycetes</taxon>
        <taxon>Mycobacteriales</taxon>
        <taxon>Corynebacteriaceae</taxon>
        <taxon>Corynebacterium</taxon>
    </lineage>
</organism>
<dbReference type="PATRIC" id="fig|1125779.3.peg.41"/>
<sequence length="377" mass="39577">MFTRLLSRTLPRSGARAGTHTNVTTNRTSCTHSPLTAGGKIPRRAIATAALVAALSSGILPGTPGAFALEVHDNGDTCTILPSRDDESEVRRLKDATHQAAENAASTISAEKSPAEAVAGVAIGLPDSFFASLVASLELSTDIVWPLTISKTEAESMYETNRPSPYFPQGNPFLKRYDAFSDQRAKDIAREAARNVAPAVERMEERVGDKAFHRALGTCIGVSPLAQLSSDDSALASSEDLGGALSSEEGGQHNETTVAVEITLGVASALALLGGFIANLDPAWIPAPLRTQLAVVFPQFSLRQEAHQVQPPAAPVPAPAPAVKAAPAPAPAPARNWQPRNSASRPANKHSAAPAQHKRASKPRLNIDIRTIGPFPG</sequence>
<dbReference type="AlphaFoldDB" id="S2ZM97"/>
<gene>
    <name evidence="2" type="ORF">HMPREF1219_00044</name>
</gene>